<sequence>MDDEGLPEHLRALREYFMNFSGEELRNKIQGLGWEQAFDSVLENAQELKNLEAEDPVGFKRFRESQIASLKNRNPDLQVADVIKHGRTAEGTAPEDAASNGATHRPMVFRDVSKDGKGDDYAVE</sequence>
<comment type="caution">
    <text evidence="1">The sequence shown here is derived from an EMBL/GenBank/DDBJ whole genome shotgun (WGS) entry which is preliminary data.</text>
</comment>
<evidence type="ECO:0000313" key="1">
    <source>
        <dbReference type="EMBL" id="KAJ8107995.1"/>
    </source>
</evidence>
<proteinExistence type="predicted"/>
<keyword evidence="2" id="KW-1185">Reference proteome</keyword>
<gene>
    <name evidence="1" type="ORF">OPT61_g8483</name>
</gene>
<dbReference type="EMBL" id="JAPHNI010000822">
    <property type="protein sequence ID" value="KAJ8107995.1"/>
    <property type="molecule type" value="Genomic_DNA"/>
</dbReference>
<accession>A0ACC2HYA0</accession>
<name>A0ACC2HYA0_9PLEO</name>
<reference evidence="1" key="1">
    <citation type="submission" date="2022-11" db="EMBL/GenBank/DDBJ databases">
        <title>Genome Sequence of Boeremia exigua.</title>
        <authorList>
            <person name="Buettner E."/>
        </authorList>
    </citation>
    <scope>NUCLEOTIDE SEQUENCE</scope>
    <source>
        <strain evidence="1">CU02</strain>
    </source>
</reference>
<protein>
    <submittedName>
        <fullName evidence="1">Uncharacterized protein</fullName>
    </submittedName>
</protein>
<dbReference type="Proteomes" id="UP001153331">
    <property type="component" value="Unassembled WGS sequence"/>
</dbReference>
<organism evidence="1 2">
    <name type="scientific">Boeremia exigua</name>
    <dbReference type="NCBI Taxonomy" id="749465"/>
    <lineage>
        <taxon>Eukaryota</taxon>
        <taxon>Fungi</taxon>
        <taxon>Dikarya</taxon>
        <taxon>Ascomycota</taxon>
        <taxon>Pezizomycotina</taxon>
        <taxon>Dothideomycetes</taxon>
        <taxon>Pleosporomycetidae</taxon>
        <taxon>Pleosporales</taxon>
        <taxon>Pleosporineae</taxon>
        <taxon>Didymellaceae</taxon>
        <taxon>Boeremia</taxon>
    </lineage>
</organism>
<evidence type="ECO:0000313" key="2">
    <source>
        <dbReference type="Proteomes" id="UP001153331"/>
    </source>
</evidence>